<dbReference type="Pfam" id="PF07589">
    <property type="entry name" value="PEP-CTERM"/>
    <property type="match status" value="1"/>
</dbReference>
<dbReference type="AlphaFoldDB" id="A0A4Y9SXE4"/>
<evidence type="ECO:0000256" key="1">
    <source>
        <dbReference type="SAM" id="SignalP"/>
    </source>
</evidence>
<feature type="domain" description="Ice-binding protein C-terminal" evidence="2">
    <location>
        <begin position="132"/>
        <end position="157"/>
    </location>
</feature>
<sequence length="160" mass="16504">MKFKFAVAAILACAAFSASAADQVVQITPDLTYDFKGISTPTDGLLSGGNDTITFEGLAPGMYEAVLSFSGNYVKLSSAWLNNEMPLSLVNGSKSASALFEITTSSPLTLSLNGILTNASLAAYSGQITVTAVPEPETYGMLLGGLGILGAVAARRKKQA</sequence>
<proteinExistence type="predicted"/>
<accession>A0A4Y9SXE4</accession>
<protein>
    <submittedName>
        <fullName evidence="3">PEP-CTERM sorting domain-containing protein</fullName>
    </submittedName>
</protein>
<evidence type="ECO:0000259" key="2">
    <source>
        <dbReference type="Pfam" id="PF07589"/>
    </source>
</evidence>
<dbReference type="NCBIfam" id="TIGR02595">
    <property type="entry name" value="PEP_CTERM"/>
    <property type="match status" value="1"/>
</dbReference>
<keyword evidence="4" id="KW-1185">Reference proteome</keyword>
<gene>
    <name evidence="3" type="ORF">E4L98_00385</name>
</gene>
<comment type="caution">
    <text evidence="3">The sequence shown here is derived from an EMBL/GenBank/DDBJ whole genome shotgun (WGS) entry which is preliminary data.</text>
</comment>
<name>A0A4Y9SXE4_9BURK</name>
<feature type="chain" id="PRO_5021457123" evidence="1">
    <location>
        <begin position="21"/>
        <end position="160"/>
    </location>
</feature>
<dbReference type="NCBIfam" id="NF038126">
    <property type="entry name" value="PEP_CTERM_FxDxF"/>
    <property type="match status" value="1"/>
</dbReference>
<feature type="signal peptide" evidence="1">
    <location>
        <begin position="1"/>
        <end position="20"/>
    </location>
</feature>
<dbReference type="EMBL" id="SPVG01000005">
    <property type="protein sequence ID" value="TFW31384.1"/>
    <property type="molecule type" value="Genomic_DNA"/>
</dbReference>
<evidence type="ECO:0000313" key="4">
    <source>
        <dbReference type="Proteomes" id="UP000297729"/>
    </source>
</evidence>
<dbReference type="InterPro" id="IPR013424">
    <property type="entry name" value="Ice-binding_C"/>
</dbReference>
<dbReference type="OrthoDB" id="8778965at2"/>
<evidence type="ECO:0000313" key="3">
    <source>
        <dbReference type="EMBL" id="TFW31384.1"/>
    </source>
</evidence>
<organism evidence="3 4">
    <name type="scientific">Duganella callida</name>
    <dbReference type="NCBI Taxonomy" id="2561932"/>
    <lineage>
        <taxon>Bacteria</taxon>
        <taxon>Pseudomonadati</taxon>
        <taxon>Pseudomonadota</taxon>
        <taxon>Betaproteobacteria</taxon>
        <taxon>Burkholderiales</taxon>
        <taxon>Oxalobacteraceae</taxon>
        <taxon>Telluria group</taxon>
        <taxon>Duganella</taxon>
    </lineage>
</organism>
<reference evidence="3 4" key="1">
    <citation type="submission" date="2019-03" db="EMBL/GenBank/DDBJ databases">
        <title>Draft Genome Sequence of Duganella callidus sp. nov., a Novel Duganella Species Isolated from Cultivated Soil.</title>
        <authorList>
            <person name="Raths R."/>
            <person name="Peta V."/>
            <person name="Bucking H."/>
        </authorList>
    </citation>
    <scope>NUCLEOTIDE SEQUENCE [LARGE SCALE GENOMIC DNA]</scope>
    <source>
        <strain evidence="3 4">DN04</strain>
    </source>
</reference>
<dbReference type="Proteomes" id="UP000297729">
    <property type="component" value="Unassembled WGS sequence"/>
</dbReference>
<keyword evidence="1" id="KW-0732">Signal</keyword>
<dbReference type="RefSeq" id="WP_135199578.1">
    <property type="nucleotide sequence ID" value="NZ_SPVG01000005.1"/>
</dbReference>